<comment type="subcellular location">
    <subcellularLocation>
        <location evidence="15">Cytoplasm</location>
    </subcellularLocation>
</comment>
<dbReference type="Gene3D" id="3.40.50.620">
    <property type="entry name" value="HUPs"/>
    <property type="match status" value="1"/>
</dbReference>
<evidence type="ECO:0000256" key="1">
    <source>
        <dbReference type="ARBA" id="ARBA00004990"/>
    </source>
</evidence>
<dbReference type="EC" id="6.3.2.1" evidence="15"/>
<proteinExistence type="inferred from homology"/>
<dbReference type="InterPro" id="IPR027417">
    <property type="entry name" value="P-loop_NTPase"/>
</dbReference>
<keyword evidence="9 15" id="KW-0418">Kinase</keyword>
<feature type="binding site" evidence="15">
    <location>
        <begin position="195"/>
        <end position="198"/>
    </location>
    <ligand>
        <name>ATP</name>
        <dbReference type="ChEBI" id="CHEBI:30616"/>
    </ligand>
</feature>
<dbReference type="NCBIfam" id="TIGR00017">
    <property type="entry name" value="cmk"/>
    <property type="match status" value="1"/>
</dbReference>
<dbReference type="PANTHER" id="PTHR21299:SF1">
    <property type="entry name" value="PANTOATE--BETA-ALANINE LIGASE"/>
    <property type="match status" value="1"/>
</dbReference>
<dbReference type="GO" id="GO:0005524">
    <property type="term" value="F:ATP binding"/>
    <property type="evidence" value="ECO:0007669"/>
    <property type="project" value="UniProtKB-UniRule"/>
</dbReference>
<evidence type="ECO:0000256" key="13">
    <source>
        <dbReference type="ARBA" id="ARBA00048258"/>
    </source>
</evidence>
<dbReference type="UniPathway" id="UPA00028">
    <property type="reaction ID" value="UER00005"/>
</dbReference>
<comment type="function">
    <text evidence="15">Catalyzes the transfer of a phosphate group from ATP to either CMP or dCMP to form CDP or dCDP and ADP, respectively.</text>
</comment>
<dbReference type="HAMAP" id="MF_01349">
    <property type="entry name" value="PanCY"/>
    <property type="match status" value="1"/>
</dbReference>
<dbReference type="HAMAP" id="MF_00238">
    <property type="entry name" value="Cytidyl_kinase_type1"/>
    <property type="match status" value="1"/>
</dbReference>
<keyword evidence="4 15" id="KW-0963">Cytoplasm</keyword>
<dbReference type="Gene3D" id="3.40.50.300">
    <property type="entry name" value="P-loop containing nucleotide triphosphate hydrolases"/>
    <property type="match status" value="1"/>
</dbReference>
<evidence type="ECO:0000256" key="10">
    <source>
        <dbReference type="ARBA" id="ARBA00022840"/>
    </source>
</evidence>
<evidence type="ECO:0000256" key="8">
    <source>
        <dbReference type="ARBA" id="ARBA00022741"/>
    </source>
</evidence>
<dbReference type="SUPFAM" id="SSF52540">
    <property type="entry name" value="P-loop containing nucleoside triphosphate hydrolases"/>
    <property type="match status" value="1"/>
</dbReference>
<dbReference type="PANTHER" id="PTHR21299">
    <property type="entry name" value="CYTIDYLATE KINASE/PANTOATE-BETA-ALANINE LIGASE"/>
    <property type="match status" value="1"/>
</dbReference>
<dbReference type="NCBIfam" id="NF010004">
    <property type="entry name" value="PRK13477.1"/>
    <property type="match status" value="1"/>
</dbReference>
<dbReference type="Pfam" id="PF02224">
    <property type="entry name" value="Cytidylate_kin"/>
    <property type="match status" value="1"/>
</dbReference>
<feature type="domain" description="Cytidylate kinase" evidence="16">
    <location>
        <begin position="297"/>
        <end position="514"/>
    </location>
</feature>
<dbReference type="HAMAP" id="MF_00158">
    <property type="entry name" value="PanC"/>
    <property type="match status" value="1"/>
</dbReference>
<evidence type="ECO:0000256" key="11">
    <source>
        <dbReference type="ARBA" id="ARBA00023268"/>
    </source>
</evidence>
<dbReference type="Pfam" id="PF02569">
    <property type="entry name" value="Pantoate_ligase"/>
    <property type="match status" value="1"/>
</dbReference>
<comment type="similarity">
    <text evidence="3">Belongs to the cytidylate kinase family. Type 1 subfamily.</text>
</comment>
<dbReference type="InterPro" id="IPR003721">
    <property type="entry name" value="Pantoate_ligase"/>
</dbReference>
<dbReference type="GO" id="GO:0005829">
    <property type="term" value="C:cytosol"/>
    <property type="evidence" value="ECO:0007669"/>
    <property type="project" value="TreeGrafter"/>
</dbReference>
<comment type="pathway">
    <text evidence="1 15">Cofactor biosynthesis; (R)-pantothenate biosynthesis; (R)-pantothenate from (R)-pantoate and beta-alanine: step 1/1.</text>
</comment>
<evidence type="ECO:0000256" key="12">
    <source>
        <dbReference type="ARBA" id="ARBA00047615"/>
    </source>
</evidence>
<evidence type="ECO:0000256" key="4">
    <source>
        <dbReference type="ARBA" id="ARBA00022490"/>
    </source>
</evidence>
<comment type="similarity">
    <text evidence="2">Belongs to the pantothenate synthetase family.</text>
</comment>
<dbReference type="Proteomes" id="UP000318453">
    <property type="component" value="Chromosome"/>
</dbReference>
<dbReference type="AlphaFoldDB" id="A0A5B8NP92"/>
<evidence type="ECO:0000256" key="2">
    <source>
        <dbReference type="ARBA" id="ARBA00009256"/>
    </source>
</evidence>
<dbReference type="SUPFAM" id="SSF52374">
    <property type="entry name" value="Nucleotidylyl transferase"/>
    <property type="match status" value="1"/>
</dbReference>
<dbReference type="InterPro" id="IPR003136">
    <property type="entry name" value="Cytidylate_kin"/>
</dbReference>
<keyword evidence="6 15" id="KW-0566">Pantothenate biosynthesis</keyword>
<gene>
    <name evidence="15" type="primary">panC/cmk</name>
    <name evidence="17" type="ORF">FRE64_08675</name>
</gene>
<evidence type="ECO:0000256" key="3">
    <source>
        <dbReference type="ARBA" id="ARBA00009427"/>
    </source>
</evidence>
<evidence type="ECO:0000313" key="18">
    <source>
        <dbReference type="Proteomes" id="UP000318453"/>
    </source>
</evidence>
<feature type="binding site" evidence="15">
    <location>
        <position position="61"/>
    </location>
    <ligand>
        <name>(R)-pantoate</name>
        <dbReference type="ChEBI" id="CHEBI:15980"/>
    </ligand>
</feature>
<accession>A0A5B8NP92</accession>
<dbReference type="InterPro" id="IPR011994">
    <property type="entry name" value="Cytidylate_kinase_dom"/>
</dbReference>
<comment type="function">
    <text evidence="15">Catalyzes the condensation of pantoate with beta-alanine in an ATP-dependent reaction via a pantoyl-adenylate intermediate.</text>
</comment>
<dbReference type="OrthoDB" id="9773087at2"/>
<comment type="similarity">
    <text evidence="15">In the N-terminal section; belongs to the pantothenate synthetase family.</text>
</comment>
<dbReference type="InterPro" id="IPR024894">
    <property type="entry name" value="Pantoate_ligase/cytidylate_kin"/>
</dbReference>
<dbReference type="GO" id="GO:0004592">
    <property type="term" value="F:pantoate-beta-alanine ligase activity"/>
    <property type="evidence" value="ECO:0007669"/>
    <property type="project" value="UniProtKB-UniRule"/>
</dbReference>
<comment type="catalytic activity">
    <reaction evidence="12 15">
        <text>dCMP + ATP = dCDP + ADP</text>
        <dbReference type="Rhea" id="RHEA:25094"/>
        <dbReference type="ChEBI" id="CHEBI:30616"/>
        <dbReference type="ChEBI" id="CHEBI:57566"/>
        <dbReference type="ChEBI" id="CHEBI:58593"/>
        <dbReference type="ChEBI" id="CHEBI:456216"/>
        <dbReference type="EC" id="2.7.4.25"/>
    </reaction>
</comment>
<dbReference type="CDD" id="cd02020">
    <property type="entry name" value="CMPK"/>
    <property type="match status" value="1"/>
</dbReference>
<evidence type="ECO:0000256" key="14">
    <source>
        <dbReference type="ARBA" id="ARBA00048478"/>
    </source>
</evidence>
<dbReference type="GO" id="GO:0036431">
    <property type="term" value="F:dCMP kinase activity"/>
    <property type="evidence" value="ECO:0007669"/>
    <property type="project" value="InterPro"/>
</dbReference>
<comment type="catalytic activity">
    <reaction evidence="13 15">
        <text>(R)-pantoate + beta-alanine + ATP = (R)-pantothenate + AMP + diphosphate + H(+)</text>
        <dbReference type="Rhea" id="RHEA:10912"/>
        <dbReference type="ChEBI" id="CHEBI:15378"/>
        <dbReference type="ChEBI" id="CHEBI:15980"/>
        <dbReference type="ChEBI" id="CHEBI:29032"/>
        <dbReference type="ChEBI" id="CHEBI:30616"/>
        <dbReference type="ChEBI" id="CHEBI:33019"/>
        <dbReference type="ChEBI" id="CHEBI:57966"/>
        <dbReference type="ChEBI" id="CHEBI:456215"/>
        <dbReference type="EC" id="6.3.2.1"/>
    </reaction>
</comment>
<keyword evidence="5 15" id="KW-0436">Ligase</keyword>
<dbReference type="GO" id="GO:0006220">
    <property type="term" value="P:pyrimidine nucleotide metabolic process"/>
    <property type="evidence" value="ECO:0007669"/>
    <property type="project" value="UniProtKB-UniRule"/>
</dbReference>
<evidence type="ECO:0000259" key="16">
    <source>
        <dbReference type="Pfam" id="PF02224"/>
    </source>
</evidence>
<feature type="binding site" evidence="15">
    <location>
        <begin position="30"/>
        <end position="37"/>
    </location>
    <ligand>
        <name>ATP</name>
        <dbReference type="ChEBI" id="CHEBI:30616"/>
    </ligand>
</feature>
<organism evidence="17 18">
    <name type="scientific">Euhalothece natronophila Z-M001</name>
    <dbReference type="NCBI Taxonomy" id="522448"/>
    <lineage>
        <taxon>Bacteria</taxon>
        <taxon>Bacillati</taxon>
        <taxon>Cyanobacteriota</taxon>
        <taxon>Cyanophyceae</taxon>
        <taxon>Oscillatoriophycideae</taxon>
        <taxon>Chroococcales</taxon>
        <taxon>Halothecacae</taxon>
        <taxon>Halothece cluster</taxon>
        <taxon>Euhalothece</taxon>
    </lineage>
</organism>
<feature type="region of interest" description="Pantoate--beta-alanine ligase" evidence="15">
    <location>
        <begin position="1"/>
        <end position="288"/>
    </location>
</feature>
<evidence type="ECO:0000256" key="5">
    <source>
        <dbReference type="ARBA" id="ARBA00022598"/>
    </source>
</evidence>
<evidence type="ECO:0000256" key="9">
    <source>
        <dbReference type="ARBA" id="ARBA00022777"/>
    </source>
</evidence>
<dbReference type="GO" id="GO:0015940">
    <property type="term" value="P:pantothenate biosynthetic process"/>
    <property type="evidence" value="ECO:0007669"/>
    <property type="project" value="UniProtKB-UniRule"/>
</dbReference>
<keyword evidence="7 15" id="KW-0808">Transferase</keyword>
<dbReference type="FunFam" id="3.40.50.620:FF:000013">
    <property type="entry name" value="Pantothenate synthetase"/>
    <property type="match status" value="1"/>
</dbReference>
<protein>
    <recommendedName>
        <fullName evidence="15">Bifunctional pantoate ligase/cytidylate kinase</fullName>
    </recommendedName>
    <domain>
        <recommendedName>
            <fullName evidence="15">Pantothenate synthetase</fullName>
            <shortName evidence="15">PS</shortName>
            <ecNumber evidence="15">6.3.2.1</ecNumber>
        </recommendedName>
        <alternativeName>
            <fullName evidence="15">Pantoate--beta-alanine ligase</fullName>
        </alternativeName>
        <alternativeName>
            <fullName evidence="15">Pantoate-activating enzyme</fullName>
        </alternativeName>
    </domain>
    <domain>
        <recommendedName>
            <fullName evidence="15">Cytidylate kinase</fullName>
            <shortName evidence="15">CK</shortName>
            <ecNumber evidence="15">2.7.4.25</ecNumber>
        </recommendedName>
        <alternativeName>
            <fullName evidence="15">Cytidine monophosphate kinase</fullName>
            <shortName evidence="15">CMP kinase</shortName>
        </alternativeName>
    </domain>
</protein>
<dbReference type="KEGG" id="enn:FRE64_08675"/>
<dbReference type="NCBIfam" id="TIGR00018">
    <property type="entry name" value="panC"/>
    <property type="match status" value="1"/>
</dbReference>
<keyword evidence="18" id="KW-1185">Reference proteome</keyword>
<reference evidence="17" key="1">
    <citation type="submission" date="2019-08" db="EMBL/GenBank/DDBJ databases">
        <title>Carotenoids and Carotenoid Binding Proteins in the Halophilic Cyanobacterium Euhalothece sp. ZM00.</title>
        <authorList>
            <person name="Cho S.M."/>
            <person name="Song J.Y."/>
            <person name="Park Y.-I."/>
        </authorList>
    </citation>
    <scope>NUCLEOTIDE SEQUENCE [LARGE SCALE GENOMIC DNA]</scope>
    <source>
        <strain evidence="17">Z-M001</strain>
    </source>
</reference>
<dbReference type="EC" id="2.7.4.25" evidence="15"/>
<feature type="binding site" evidence="15">
    <location>
        <begin position="158"/>
        <end position="161"/>
    </location>
    <ligand>
        <name>ATP</name>
        <dbReference type="ChEBI" id="CHEBI:30616"/>
    </ligand>
</feature>
<dbReference type="GO" id="GO:0015949">
    <property type="term" value="P:nucleobase-containing small molecule interconversion"/>
    <property type="evidence" value="ECO:0007669"/>
    <property type="project" value="TreeGrafter"/>
</dbReference>
<evidence type="ECO:0000313" key="17">
    <source>
        <dbReference type="EMBL" id="QDZ40005.1"/>
    </source>
</evidence>
<feature type="region of interest" description="Cytidylate kinase" evidence="15">
    <location>
        <begin position="289"/>
        <end position="518"/>
    </location>
</feature>
<feature type="binding site" evidence="15">
    <location>
        <position position="164"/>
    </location>
    <ligand>
        <name>(R)-pantoate</name>
        <dbReference type="ChEBI" id="CHEBI:15980"/>
    </ligand>
</feature>
<dbReference type="RefSeq" id="WP_146295610.1">
    <property type="nucleotide sequence ID" value="NZ_CP042326.1"/>
</dbReference>
<feature type="binding site" evidence="15">
    <location>
        <position position="61"/>
    </location>
    <ligand>
        <name>beta-alanine</name>
        <dbReference type="ChEBI" id="CHEBI:57966"/>
    </ligand>
</feature>
<keyword evidence="8 15" id="KW-0547">Nucleotide-binding</keyword>
<feature type="active site" description="Proton donor" evidence="15">
    <location>
        <position position="37"/>
    </location>
</feature>
<dbReference type="CDD" id="cd00560">
    <property type="entry name" value="PanC"/>
    <property type="match status" value="1"/>
</dbReference>
<comment type="similarity">
    <text evidence="15">In the C-terminal section; belongs to the cytidylate kinase family. Type 1 subfamily.</text>
</comment>
<evidence type="ECO:0000256" key="7">
    <source>
        <dbReference type="ARBA" id="ARBA00022679"/>
    </source>
</evidence>
<comment type="catalytic activity">
    <reaction evidence="14 15">
        <text>CMP + ATP = CDP + ADP</text>
        <dbReference type="Rhea" id="RHEA:11600"/>
        <dbReference type="ChEBI" id="CHEBI:30616"/>
        <dbReference type="ChEBI" id="CHEBI:58069"/>
        <dbReference type="ChEBI" id="CHEBI:60377"/>
        <dbReference type="ChEBI" id="CHEBI:456216"/>
        <dbReference type="EC" id="2.7.4.25"/>
    </reaction>
</comment>
<sequence length="518" mass="57253">MRLFKTIAGVRTELKSAWQTDQTVGLVPTMGALHSGHLSLISHARQDNDLVVVTIFVNPLQFEPGSDLEQYPRQLEQDCQICEEAGVDIVFAPTVGELYPQAKQVQGTETQEELTHVVPPASMTSQMCGESRPGHFQGVATVVTKLFNIIQPTRAYFGEKDAQQLAIIRRLVTDLNFPVEICACPIVREESGLAYSSRNQYLTPQQRKQAQGLYQGLKRAKQALEQKQVRDATELLEILREDAPWSPSQFDYTALVDPETLQPLKKVEKKGLLALAVYLGKTRLIDNMILRDRAPIIAIDGPAGAGKSTVTRLVAKKLGLLYLDTGAMYRALTWLVLNSETAIDDEAGVAELISQCDLELLVGSRPDVPVEVRVNGKEVTDAIRSAIVTRNVSAIAAQKAVREKLVSQQREWGEKGGLVAEGRDIGTNVFPHADLKIFLTASVTERAKRRQKELTAQGKEIIDLAQLQGEIEQRDAYDSDRAIAPLKKAPDAIELITDGLSIEEVIAKIVQLYEREKS</sequence>
<dbReference type="InterPro" id="IPR042176">
    <property type="entry name" value="Pantoate_ligase_C"/>
</dbReference>
<dbReference type="InterPro" id="IPR014729">
    <property type="entry name" value="Rossmann-like_a/b/a_fold"/>
</dbReference>
<evidence type="ECO:0000256" key="15">
    <source>
        <dbReference type="HAMAP-Rule" id="MF_01349"/>
    </source>
</evidence>
<dbReference type="EMBL" id="CP042326">
    <property type="protein sequence ID" value="QDZ40005.1"/>
    <property type="molecule type" value="Genomic_DNA"/>
</dbReference>
<name>A0A5B8NP92_9CHRO</name>
<keyword evidence="11 15" id="KW-0511">Multifunctional enzyme</keyword>
<dbReference type="GO" id="GO:0036430">
    <property type="term" value="F:CMP kinase activity"/>
    <property type="evidence" value="ECO:0007669"/>
    <property type="project" value="RHEA"/>
</dbReference>
<dbReference type="Gene3D" id="3.30.1300.10">
    <property type="entry name" value="Pantoate-beta-alanine ligase, C-terminal domain"/>
    <property type="match status" value="1"/>
</dbReference>
<keyword evidence="10 15" id="KW-0067">ATP-binding</keyword>
<evidence type="ECO:0000256" key="6">
    <source>
        <dbReference type="ARBA" id="ARBA00022655"/>
    </source>
</evidence>
<feature type="binding site" evidence="15">
    <location>
        <position position="187"/>
    </location>
    <ligand>
        <name>ATP</name>
        <dbReference type="ChEBI" id="CHEBI:30616"/>
    </ligand>
</feature>